<keyword evidence="3" id="KW-1185">Reference proteome</keyword>
<gene>
    <name evidence="2" type="ORF">FDP25_11735</name>
</gene>
<dbReference type="PANTHER" id="PTHR45947:SF15">
    <property type="entry name" value="TEICHURONIC ACID BIOSYNTHESIS GLYCOSYLTRANSFERASE TUAC-RELATED"/>
    <property type="match status" value="1"/>
</dbReference>
<dbReference type="EMBL" id="SZWE01000001">
    <property type="protein sequence ID" value="MRU16101.1"/>
    <property type="molecule type" value="Genomic_DNA"/>
</dbReference>
<dbReference type="InterPro" id="IPR001296">
    <property type="entry name" value="Glyco_trans_1"/>
</dbReference>
<dbReference type="AlphaFoldDB" id="A0A844CLA6"/>
<dbReference type="SUPFAM" id="SSF53756">
    <property type="entry name" value="UDP-Glycosyltransferase/glycogen phosphorylase"/>
    <property type="match status" value="1"/>
</dbReference>
<keyword evidence="2" id="KW-0808">Transferase</keyword>
<accession>A0A844CLA6</accession>
<dbReference type="Proteomes" id="UP000564704">
    <property type="component" value="Unassembled WGS sequence"/>
</dbReference>
<organism evidence="2 3">
    <name type="scientific">Roseovarius bejariae</name>
    <dbReference type="NCBI Taxonomy" id="2576383"/>
    <lineage>
        <taxon>Bacteria</taxon>
        <taxon>Pseudomonadati</taxon>
        <taxon>Pseudomonadota</taxon>
        <taxon>Alphaproteobacteria</taxon>
        <taxon>Rhodobacterales</taxon>
        <taxon>Roseobacteraceae</taxon>
        <taxon>Roseovarius</taxon>
    </lineage>
</organism>
<dbReference type="PANTHER" id="PTHR45947">
    <property type="entry name" value="SULFOQUINOVOSYL TRANSFERASE SQD2"/>
    <property type="match status" value="1"/>
</dbReference>
<dbReference type="CDD" id="cd03801">
    <property type="entry name" value="GT4_PimA-like"/>
    <property type="match status" value="1"/>
</dbReference>
<dbReference type="RefSeq" id="WP_343032035.1">
    <property type="nucleotide sequence ID" value="NZ_SZWE01000001.1"/>
</dbReference>
<dbReference type="Gene3D" id="3.40.50.2000">
    <property type="entry name" value="Glycogen Phosphorylase B"/>
    <property type="match status" value="2"/>
</dbReference>
<evidence type="ECO:0000259" key="1">
    <source>
        <dbReference type="Pfam" id="PF00534"/>
    </source>
</evidence>
<feature type="domain" description="Glycosyl transferase family 1" evidence="1">
    <location>
        <begin position="214"/>
        <end position="377"/>
    </location>
</feature>
<evidence type="ECO:0000313" key="2">
    <source>
        <dbReference type="EMBL" id="MRU16101.1"/>
    </source>
</evidence>
<dbReference type="Pfam" id="PF00534">
    <property type="entry name" value="Glycos_transf_1"/>
    <property type="match status" value="1"/>
</dbReference>
<dbReference type="GO" id="GO:0016757">
    <property type="term" value="F:glycosyltransferase activity"/>
    <property type="evidence" value="ECO:0007669"/>
    <property type="project" value="TreeGrafter"/>
</dbReference>
<evidence type="ECO:0000313" key="3">
    <source>
        <dbReference type="Proteomes" id="UP000564704"/>
    </source>
</evidence>
<dbReference type="InterPro" id="IPR050194">
    <property type="entry name" value="Glycosyltransferase_grp1"/>
</dbReference>
<name>A0A844CLA6_9RHOB</name>
<reference evidence="2 3" key="1">
    <citation type="submission" date="2019-05" db="EMBL/GenBank/DDBJ databases">
        <title>Roseovarius bejariae sp. nov., a moderately halophylic bacterium isolated from a saline soil in Rambla Salada (Murcia).</title>
        <authorList>
            <person name="Castro D.J."/>
            <person name="Gomez-Altuve A."/>
            <person name="Reina J.C."/>
            <person name="Rodriguez M."/>
            <person name="Sampedro I."/>
            <person name="Llamas I."/>
            <person name="Martinez-Checa F."/>
        </authorList>
    </citation>
    <scope>NUCLEOTIDE SEQUENCE [LARGE SCALE GENOMIC DNA]</scope>
    <source>
        <strain evidence="2 3">A21</strain>
    </source>
</reference>
<comment type="caution">
    <text evidence="2">The sequence shown here is derived from an EMBL/GenBank/DDBJ whole genome shotgun (WGS) entry which is preliminary data.</text>
</comment>
<sequence>MTIAYVLNTYPQPSHSFIRREVRALEAQGTPILRLAMRRPTMPLVASQDHEEEAQTDYVLEKGAPALGRAVLSRLFKSPRAWWRGLCQGMQAGARHPMGRLRHLIYFAEACYIANRCEGAGVTHIHSHFGTNSATVAMLAHTIGGPSYSFTVHGPEEFDAPAALSLGDKMAGAAFTVAISSFGRSQLCRWVDHAHWPRLKVVHCGIDPDKFTAPEPISPGAPRLVSIGRFSEQKGQLALIEAMARIVEDHPEAHLSLVGDGEMRPQIEAAIKAHGLGQNITLTGWLSEDDVRTELTNAQALVMPSFAEGLPMVIMEAMAAGRPVIATYIAGIPELVQPGKTGWLVPAGAPDALAQAVDDLAACDAETLTGMGRAGRTRALDRHDVSKEAAELAKHFAQATG</sequence>
<protein>
    <submittedName>
        <fullName evidence="2">Glycosyltransferase family 4 protein</fullName>
    </submittedName>
</protein>
<proteinExistence type="predicted"/>